<dbReference type="Proteomes" id="UP001500767">
    <property type="component" value="Unassembled WGS sequence"/>
</dbReference>
<evidence type="ECO:0000313" key="1">
    <source>
        <dbReference type="EMBL" id="GAA3559598.1"/>
    </source>
</evidence>
<keyword evidence="2" id="KW-1185">Reference proteome</keyword>
<evidence type="ECO:0000313" key="2">
    <source>
        <dbReference type="Proteomes" id="UP001500767"/>
    </source>
</evidence>
<proteinExistence type="predicted"/>
<comment type="caution">
    <text evidence="1">The sequence shown here is derived from an EMBL/GenBank/DDBJ whole genome shotgun (WGS) entry which is preliminary data.</text>
</comment>
<protein>
    <recommendedName>
        <fullName evidence="3">PH domain-containing protein</fullName>
    </recommendedName>
</protein>
<sequence>MSQTPPGGADEGPVVLVQITPRSYRVRSVAALVAGAVWTLVAVVLEAQDAGSGPNPFLGVAVIGYGIWCAVQARHQVTRTLLRVDREGFRSDEGAYDRGWAGVVMVWVGSSTGLRLPVVVSPTVSVFTGGGVDFARRAGTAPKPLHTLPVGGTWTVDRLCAQLREITDVPVVDGTKTSRRRAAAALAAPHVP</sequence>
<dbReference type="RefSeq" id="WP_204911644.1">
    <property type="nucleotide sequence ID" value="NZ_BAAAYR010000001.1"/>
</dbReference>
<dbReference type="EMBL" id="BAAAYR010000001">
    <property type="protein sequence ID" value="GAA3559598.1"/>
    <property type="molecule type" value="Genomic_DNA"/>
</dbReference>
<organism evidence="1 2">
    <name type="scientific">Microlunatus spumicola</name>
    <dbReference type="NCBI Taxonomy" id="81499"/>
    <lineage>
        <taxon>Bacteria</taxon>
        <taxon>Bacillati</taxon>
        <taxon>Actinomycetota</taxon>
        <taxon>Actinomycetes</taxon>
        <taxon>Propionibacteriales</taxon>
        <taxon>Propionibacteriaceae</taxon>
        <taxon>Microlunatus</taxon>
    </lineage>
</organism>
<reference evidence="2" key="1">
    <citation type="journal article" date="2019" name="Int. J. Syst. Evol. Microbiol.">
        <title>The Global Catalogue of Microorganisms (GCM) 10K type strain sequencing project: providing services to taxonomists for standard genome sequencing and annotation.</title>
        <authorList>
            <consortium name="The Broad Institute Genomics Platform"/>
            <consortium name="The Broad Institute Genome Sequencing Center for Infectious Disease"/>
            <person name="Wu L."/>
            <person name="Ma J."/>
        </authorList>
    </citation>
    <scope>NUCLEOTIDE SEQUENCE [LARGE SCALE GENOMIC DNA]</scope>
    <source>
        <strain evidence="2">JCM 16540</strain>
    </source>
</reference>
<gene>
    <name evidence="1" type="ORF">GCM10022197_13820</name>
</gene>
<name>A0ABP6X352_9ACTN</name>
<accession>A0ABP6X352</accession>
<evidence type="ECO:0008006" key="3">
    <source>
        <dbReference type="Google" id="ProtNLM"/>
    </source>
</evidence>